<keyword evidence="17" id="KW-1185">Reference proteome</keyword>
<dbReference type="GO" id="GO:0005634">
    <property type="term" value="C:nucleus"/>
    <property type="evidence" value="ECO:0007669"/>
    <property type="project" value="UniProtKB-SubCell"/>
</dbReference>
<dbReference type="SMART" id="SM00485">
    <property type="entry name" value="XPGN"/>
    <property type="match status" value="1"/>
</dbReference>
<evidence type="ECO:0000313" key="17">
    <source>
        <dbReference type="Proteomes" id="UP000886520"/>
    </source>
</evidence>
<feature type="compositionally biased region" description="Low complexity" evidence="13">
    <location>
        <begin position="1210"/>
        <end position="1220"/>
    </location>
</feature>
<dbReference type="PRINTS" id="PR00066">
    <property type="entry name" value="XRODRMPGMNTG"/>
</dbReference>
<feature type="domain" description="XPG N-terminal" evidence="15">
    <location>
        <begin position="1"/>
        <end position="98"/>
    </location>
</feature>
<dbReference type="Proteomes" id="UP000886520">
    <property type="component" value="Chromosome 12"/>
</dbReference>
<dbReference type="SMART" id="SM00484">
    <property type="entry name" value="XPGI"/>
    <property type="match status" value="1"/>
</dbReference>
<feature type="region of interest" description="Disordered" evidence="13">
    <location>
        <begin position="1470"/>
        <end position="1494"/>
    </location>
</feature>
<dbReference type="GO" id="GO:0003697">
    <property type="term" value="F:single-stranded DNA binding"/>
    <property type="evidence" value="ECO:0007669"/>
    <property type="project" value="InterPro"/>
</dbReference>
<proteinExistence type="inferred from homology"/>
<gene>
    <name evidence="16" type="ORF">GOP47_0012532</name>
</gene>
<dbReference type="Pfam" id="PF00752">
    <property type="entry name" value="XPG_N"/>
    <property type="match status" value="1"/>
</dbReference>
<dbReference type="SUPFAM" id="SSF47807">
    <property type="entry name" value="5' to 3' exonuclease, C-terminal subdomain"/>
    <property type="match status" value="1"/>
</dbReference>
<evidence type="ECO:0000256" key="7">
    <source>
        <dbReference type="ARBA" id="ARBA00022763"/>
    </source>
</evidence>
<feature type="compositionally biased region" description="Low complexity" evidence="13">
    <location>
        <begin position="1266"/>
        <end position="1282"/>
    </location>
</feature>
<evidence type="ECO:0000256" key="9">
    <source>
        <dbReference type="ARBA" id="ARBA00022842"/>
    </source>
</evidence>
<dbReference type="InterPro" id="IPR006084">
    <property type="entry name" value="XPG/Rad2"/>
</dbReference>
<comment type="cofactor">
    <cofactor evidence="1">
        <name>Mg(2+)</name>
        <dbReference type="ChEBI" id="CHEBI:18420"/>
    </cofactor>
</comment>
<comment type="caution">
    <text evidence="16">The sequence shown here is derived from an EMBL/GenBank/DDBJ whole genome shotgun (WGS) entry which is preliminary data.</text>
</comment>
<dbReference type="GO" id="GO:0016788">
    <property type="term" value="F:hydrolase activity, acting on ester bonds"/>
    <property type="evidence" value="ECO:0007669"/>
    <property type="project" value="InterPro"/>
</dbReference>
<feature type="region of interest" description="Disordered" evidence="13">
    <location>
        <begin position="1210"/>
        <end position="1295"/>
    </location>
</feature>
<dbReference type="FunFam" id="3.40.50.1010:FF:000029">
    <property type="entry name" value="DNA repair protein UVH3"/>
    <property type="match status" value="1"/>
</dbReference>
<evidence type="ECO:0000256" key="1">
    <source>
        <dbReference type="ARBA" id="ARBA00001946"/>
    </source>
</evidence>
<evidence type="ECO:0000256" key="2">
    <source>
        <dbReference type="ARBA" id="ARBA00004123"/>
    </source>
</evidence>
<feature type="coiled-coil region" evidence="12">
    <location>
        <begin position="814"/>
        <end position="841"/>
    </location>
</feature>
<dbReference type="PROSITE" id="PS00842">
    <property type="entry name" value="XPG_2"/>
    <property type="match status" value="1"/>
</dbReference>
<evidence type="ECO:0000256" key="12">
    <source>
        <dbReference type="SAM" id="Coils"/>
    </source>
</evidence>
<keyword evidence="11" id="KW-0539">Nucleus</keyword>
<sequence length="1510" mass="166838">MGVQGLWELLAPVGRRVSVEALSGRKLAIDASIWIIQFMKAMRDDKGDMIRHAHLLGFFRRICKLLYLRAKPVFVFDGGTPALKRRTVIARRRQREQAQSKIRKTAEKLLLNHLQTRKLDEIAQNIGLSQSGGKPGEASSGLPQLSKKRGKAKAGTAQEVRGQQQSARSKGKDKEETSMVENLIMRQSPLVPPEPPMPHENGKSTDPSSTQEGGEHVTADNDTINNASDGTDDDNEEYFMLPPTQGRIDPAVLASLPPSMQLNLLVQMREQLVTDNRKRFQKVAKNPASFSQMQIQAYLKTVAFRRDINEVQRAAAGKGIGGIPSARIASEVDREYIFSTSFHPEKKAAEVHNAEIHEESRVGQDNLDASQSSPLWEGSPEEGDIQRGMAKPERISLQELTNPEKVLDANENVEDNDIVWEDGIECVVPASSQPVKGGVITIEIDQDDLLAEGIEVQNLRPDVISESEEIEWEDDASPVDSINIDVVKNAPAMVAECEVGTNVLTSTGVDSPETVDRSLMEIEAAELEEAIRQSLQGTKGFKEPKLIIRDGLTIKLNEREVPPSDSIVIESSLSEEDYLARERERKGKAIVGDSQAVFLEHSVSEKNKMPTQERSDFIGVLDRNDDNWKPSMSEGKFTSLSKGLTLHANGDIIQAHATSSTTADSSVASKIDIVALSKGRLGEEAHFTIKQTTNPELSESDSVVKLEAGISAEALSKAELRTDETSICCVMSNSEQDGAVLEDKQQAAYTLQASVDTPDIVGTSTDAVMEHEKVPSSLIGHFNGDEDEQLPEDLLKEAEKVDLIAEREAFAKRERDLLAEREELLQQQAELQAVMEAEQSTMQVNLQEERDYLLQEEMDLRATQRKNERNAESVSGEMFSECQELLQMFGLPYIIAPMEAEAQCAYMDSVGLVDGVVTDDCDVFLFGGRNVFKNIFDDRKYVETYYMKDVESELGLDQEKLILMALLLGSDYTEGISGIGIVNAIEVVNAFEGEEGLQKFKEWLDAPDFTLLGKIGQKKQTRKKKVDRENEAEDTQADEEPSDTAQGGSTYNLQQQGFMNRHRAVSKNWNVPESFPNPMVINAYRSPQVDKSSEAFMWGRPDLEALRRLCLERFGWNKSKSDELLVPVLKEHDRHETQLRLEAFYSFNQRFAKIRSKRIQKAVSRGTGRLSSELVDFPKADDFQEASPIEGETNDPNDKHELDHKLMPSMKAAAKRAAGSKGRKMKASQAEQTQGVAIRGRGRGRGGIKSTSGRAKASNRSDLRLSAEASLSDRSSSEDISALDQTKRMDEVDSAVRRRSNRLPQRAIYNFSGSEEDMEDGQLEKLKAGGSPDCVNRIAPSDVNGAEESSVFSSSKVLEAERNGDRGETGVTSVEGQYGWQKQGDGDHLILGGGFCAPDADNGSIEEAPCRPLELLDDSYLVMGGGFCAVDAEDGSIQQQSFDSQELHTVEGGVSVNNDFNITAMESVGSDSPFVGEKKLLNSERAGPSSELEPSFRAVPLLRRKKRRIS</sequence>
<organism evidence="16 17">
    <name type="scientific">Adiantum capillus-veneris</name>
    <name type="common">Maidenhair fern</name>
    <dbReference type="NCBI Taxonomy" id="13818"/>
    <lineage>
        <taxon>Eukaryota</taxon>
        <taxon>Viridiplantae</taxon>
        <taxon>Streptophyta</taxon>
        <taxon>Embryophyta</taxon>
        <taxon>Tracheophyta</taxon>
        <taxon>Polypodiopsida</taxon>
        <taxon>Polypodiidae</taxon>
        <taxon>Polypodiales</taxon>
        <taxon>Pteridineae</taxon>
        <taxon>Pteridaceae</taxon>
        <taxon>Vittarioideae</taxon>
        <taxon>Adiantum</taxon>
    </lineage>
</organism>
<feature type="region of interest" description="Disordered" evidence="13">
    <location>
        <begin position="1020"/>
        <end position="1050"/>
    </location>
</feature>
<evidence type="ECO:0000313" key="16">
    <source>
        <dbReference type="EMBL" id="KAI5072426.1"/>
    </source>
</evidence>
<feature type="region of interest" description="Disordered" evidence="13">
    <location>
        <begin position="127"/>
        <end position="240"/>
    </location>
</feature>
<feature type="compositionally biased region" description="Basic and acidic residues" evidence="13">
    <location>
        <begin position="1285"/>
        <end position="1295"/>
    </location>
</feature>
<dbReference type="CDD" id="cd09868">
    <property type="entry name" value="PIN_XPG_RAD2"/>
    <property type="match status" value="2"/>
</dbReference>
<feature type="domain" description="XPG-I" evidence="14">
    <location>
        <begin position="887"/>
        <end position="956"/>
    </location>
</feature>
<keyword evidence="7" id="KW-0227">DNA damage</keyword>
<evidence type="ECO:0000256" key="10">
    <source>
        <dbReference type="ARBA" id="ARBA00023204"/>
    </source>
</evidence>
<dbReference type="InterPro" id="IPR036279">
    <property type="entry name" value="5-3_exonuclease_C_sf"/>
</dbReference>
<keyword evidence="5" id="KW-0479">Metal-binding</keyword>
<keyword evidence="4" id="KW-0540">Nuclease</keyword>
<accession>A0A9D4UR36</accession>
<evidence type="ECO:0000256" key="3">
    <source>
        <dbReference type="ARBA" id="ARBA00005283"/>
    </source>
</evidence>
<dbReference type="PANTHER" id="PTHR16171:SF7">
    <property type="entry name" value="DNA REPAIR PROTEIN RAD2"/>
    <property type="match status" value="1"/>
</dbReference>
<dbReference type="InterPro" id="IPR029060">
    <property type="entry name" value="PIN-like_dom_sf"/>
</dbReference>
<comment type="similarity">
    <text evidence="3">Belongs to the XPG/RAD2 endonuclease family. XPG subfamily.</text>
</comment>
<dbReference type="GO" id="GO:0046872">
    <property type="term" value="F:metal ion binding"/>
    <property type="evidence" value="ECO:0007669"/>
    <property type="project" value="UniProtKB-KW"/>
</dbReference>
<dbReference type="FunFam" id="1.10.150.20:FF:000050">
    <property type="entry name" value="DNA repair protein UVH3"/>
    <property type="match status" value="1"/>
</dbReference>
<keyword evidence="6" id="KW-0255">Endonuclease</keyword>
<dbReference type="InterPro" id="IPR006085">
    <property type="entry name" value="XPG_DNA_repair_N"/>
</dbReference>
<dbReference type="InterPro" id="IPR019974">
    <property type="entry name" value="XPG_CS"/>
</dbReference>
<dbReference type="SMART" id="SM00279">
    <property type="entry name" value="HhH2"/>
    <property type="match status" value="1"/>
</dbReference>
<keyword evidence="9" id="KW-0460">Magnesium</keyword>
<comment type="subcellular location">
    <subcellularLocation>
        <location evidence="2">Nucleus</location>
    </subcellularLocation>
</comment>
<reference evidence="16" key="1">
    <citation type="submission" date="2021-01" db="EMBL/GenBank/DDBJ databases">
        <title>Adiantum capillus-veneris genome.</title>
        <authorList>
            <person name="Fang Y."/>
            <person name="Liao Q."/>
        </authorList>
    </citation>
    <scope>NUCLEOTIDE SEQUENCE</scope>
    <source>
        <strain evidence="16">H3</strain>
        <tissue evidence="16">Leaf</tissue>
    </source>
</reference>
<keyword evidence="8" id="KW-0378">Hydrolase</keyword>
<dbReference type="Gene3D" id="3.40.50.1010">
    <property type="entry name" value="5'-nuclease"/>
    <property type="match status" value="2"/>
</dbReference>
<dbReference type="InterPro" id="IPR008918">
    <property type="entry name" value="HhH2"/>
</dbReference>
<dbReference type="PRINTS" id="PR00853">
    <property type="entry name" value="XPGRADSUPER"/>
</dbReference>
<evidence type="ECO:0000256" key="13">
    <source>
        <dbReference type="SAM" id="MobiDB-lite"/>
    </source>
</evidence>
<protein>
    <recommendedName>
        <fullName evidence="18">DNA repair protein UVH3</fullName>
    </recommendedName>
</protein>
<evidence type="ECO:0000256" key="4">
    <source>
        <dbReference type="ARBA" id="ARBA00022722"/>
    </source>
</evidence>
<evidence type="ECO:0008006" key="18">
    <source>
        <dbReference type="Google" id="ProtNLM"/>
    </source>
</evidence>
<dbReference type="InterPro" id="IPR006086">
    <property type="entry name" value="XPG-I_dom"/>
</dbReference>
<feature type="compositionally biased region" description="Polar residues" evidence="13">
    <location>
        <begin position="220"/>
        <end position="229"/>
    </location>
</feature>
<dbReference type="InterPro" id="IPR001044">
    <property type="entry name" value="XPG/Rad2_eukaryotes"/>
</dbReference>
<dbReference type="Pfam" id="PF00867">
    <property type="entry name" value="XPG_I"/>
    <property type="match status" value="1"/>
</dbReference>
<name>A0A9D4UR36_ADICA</name>
<feature type="compositionally biased region" description="Acidic residues" evidence="13">
    <location>
        <begin position="1030"/>
        <end position="1042"/>
    </location>
</feature>
<dbReference type="GO" id="GO:0004520">
    <property type="term" value="F:DNA endonuclease activity"/>
    <property type="evidence" value="ECO:0007669"/>
    <property type="project" value="TreeGrafter"/>
</dbReference>
<feature type="compositionally biased region" description="Basic and acidic residues" evidence="13">
    <location>
        <begin position="1358"/>
        <end position="1368"/>
    </location>
</feature>
<evidence type="ECO:0000256" key="11">
    <source>
        <dbReference type="ARBA" id="ARBA00023242"/>
    </source>
</evidence>
<dbReference type="FunFam" id="3.40.50.1010:FF:000031">
    <property type="entry name" value="DNA repair protein UVH3"/>
    <property type="match status" value="1"/>
</dbReference>
<evidence type="ECO:0000256" key="6">
    <source>
        <dbReference type="ARBA" id="ARBA00022759"/>
    </source>
</evidence>
<feature type="region of interest" description="Disordered" evidence="13">
    <location>
        <begin position="359"/>
        <end position="386"/>
    </location>
</feature>
<keyword evidence="12" id="KW-0175">Coiled coil</keyword>
<feature type="region of interest" description="Disordered" evidence="13">
    <location>
        <begin position="1346"/>
        <end position="1372"/>
    </location>
</feature>
<dbReference type="CDD" id="cd09904">
    <property type="entry name" value="H3TH_XPG"/>
    <property type="match status" value="1"/>
</dbReference>
<evidence type="ECO:0000259" key="15">
    <source>
        <dbReference type="SMART" id="SM00485"/>
    </source>
</evidence>
<dbReference type="PANTHER" id="PTHR16171">
    <property type="entry name" value="DNA REPAIR PROTEIN COMPLEMENTING XP-G CELLS-RELATED"/>
    <property type="match status" value="1"/>
</dbReference>
<dbReference type="EMBL" id="JABFUD020000012">
    <property type="protein sequence ID" value="KAI5072426.1"/>
    <property type="molecule type" value="Genomic_DNA"/>
</dbReference>
<dbReference type="GO" id="GO:0006289">
    <property type="term" value="P:nucleotide-excision repair"/>
    <property type="evidence" value="ECO:0007669"/>
    <property type="project" value="InterPro"/>
</dbReference>
<dbReference type="OrthoDB" id="31113at2759"/>
<evidence type="ECO:0000256" key="5">
    <source>
        <dbReference type="ARBA" id="ARBA00022723"/>
    </source>
</evidence>
<dbReference type="Gene3D" id="1.10.150.20">
    <property type="entry name" value="5' to 3' exonuclease, C-terminal subdomain"/>
    <property type="match status" value="1"/>
</dbReference>
<keyword evidence="10" id="KW-0234">DNA repair</keyword>
<evidence type="ECO:0000256" key="8">
    <source>
        <dbReference type="ARBA" id="ARBA00022801"/>
    </source>
</evidence>
<evidence type="ECO:0000259" key="14">
    <source>
        <dbReference type="SMART" id="SM00484"/>
    </source>
</evidence>
<dbReference type="SUPFAM" id="SSF88723">
    <property type="entry name" value="PIN domain-like"/>
    <property type="match status" value="1"/>
</dbReference>